<dbReference type="EMBL" id="JASZYV010000001">
    <property type="protein sequence ID" value="MDM0043770.1"/>
    <property type="molecule type" value="Genomic_DNA"/>
</dbReference>
<accession>A0ABT7N766</accession>
<sequence length="321" mass="35407">MSTTDTIKANAVSSLQIAVEDFQSDDPRRALSTVRNMVAGILLLFKEKLRDLSPPNSDEVLIKKDIVPKMTAHGIEFVGQGKKTADVMDLKVRFKALGINVDWATVDKIVELRNRLEHYKDSATAAEMKKMVADTFTVISSFISNELKEDPRSLLGDVTWSVLLEEAAVYQAEKDACKLAMGEIKWEFQALGAISEKFCCTECGADLLKPLDVEVEHQEYLEFKCVSCGHESSFGDLIEDACNETYDSDNYSAAKDGGEPATTTCHECSLETFVFQEGACVNCSASLSHTECVVCGEALGPFDQENNGLCGYHAHQWNKDD</sequence>
<evidence type="ECO:0000313" key="1">
    <source>
        <dbReference type="EMBL" id="MDM0043770.1"/>
    </source>
</evidence>
<gene>
    <name evidence="1" type="ORF">QTH91_04680</name>
</gene>
<proteinExistence type="predicted"/>
<evidence type="ECO:0000313" key="2">
    <source>
        <dbReference type="Proteomes" id="UP001174908"/>
    </source>
</evidence>
<protein>
    <submittedName>
        <fullName evidence="1">Uncharacterized protein</fullName>
    </submittedName>
</protein>
<dbReference type="Proteomes" id="UP001174908">
    <property type="component" value="Unassembled WGS sequence"/>
</dbReference>
<organism evidence="1 2">
    <name type="scientific">Variovorax dokdonensis</name>
    <dbReference type="NCBI Taxonomy" id="344883"/>
    <lineage>
        <taxon>Bacteria</taxon>
        <taxon>Pseudomonadati</taxon>
        <taxon>Pseudomonadota</taxon>
        <taxon>Betaproteobacteria</taxon>
        <taxon>Burkholderiales</taxon>
        <taxon>Comamonadaceae</taxon>
        <taxon>Variovorax</taxon>
    </lineage>
</organism>
<comment type="caution">
    <text evidence="1">The sequence shown here is derived from an EMBL/GenBank/DDBJ whole genome shotgun (WGS) entry which is preliminary data.</text>
</comment>
<dbReference type="RefSeq" id="WP_286658851.1">
    <property type="nucleotide sequence ID" value="NZ_JASZYV010000001.1"/>
</dbReference>
<name>A0ABT7N766_9BURK</name>
<reference evidence="1" key="1">
    <citation type="submission" date="2023-06" db="EMBL/GenBank/DDBJ databases">
        <authorList>
            <person name="Jiang Y."/>
            <person name="Liu Q."/>
        </authorList>
    </citation>
    <scope>NUCLEOTIDE SEQUENCE</scope>
    <source>
        <strain evidence="1">CGMCC 1.12089</strain>
    </source>
</reference>
<keyword evidence="2" id="KW-1185">Reference proteome</keyword>